<evidence type="ECO:0000313" key="1">
    <source>
        <dbReference type="EMBL" id="KAL0410746.1"/>
    </source>
</evidence>
<dbReference type="EMBL" id="JACGWN010000013">
    <property type="protein sequence ID" value="KAL0410746.1"/>
    <property type="molecule type" value="Genomic_DNA"/>
</dbReference>
<name>A0AAW2U4V9_9LAMI</name>
<accession>A0AAW2U4V9</accession>
<dbReference type="PANTHER" id="PTHR46481:SF11">
    <property type="entry name" value="ZINC FINGER BED DOMAIN-CONTAINING PROTEIN RICESLEEPER 2-LIKE"/>
    <property type="match status" value="1"/>
</dbReference>
<organism evidence="1">
    <name type="scientific">Sesamum latifolium</name>
    <dbReference type="NCBI Taxonomy" id="2727402"/>
    <lineage>
        <taxon>Eukaryota</taxon>
        <taxon>Viridiplantae</taxon>
        <taxon>Streptophyta</taxon>
        <taxon>Embryophyta</taxon>
        <taxon>Tracheophyta</taxon>
        <taxon>Spermatophyta</taxon>
        <taxon>Magnoliopsida</taxon>
        <taxon>eudicotyledons</taxon>
        <taxon>Gunneridae</taxon>
        <taxon>Pentapetalae</taxon>
        <taxon>asterids</taxon>
        <taxon>lamiids</taxon>
        <taxon>Lamiales</taxon>
        <taxon>Pedaliaceae</taxon>
        <taxon>Sesamum</taxon>
    </lineage>
</organism>
<proteinExistence type="predicted"/>
<reference evidence="1" key="1">
    <citation type="submission" date="2020-06" db="EMBL/GenBank/DDBJ databases">
        <authorList>
            <person name="Li T."/>
            <person name="Hu X."/>
            <person name="Zhang T."/>
            <person name="Song X."/>
            <person name="Zhang H."/>
            <person name="Dai N."/>
            <person name="Sheng W."/>
            <person name="Hou X."/>
            <person name="Wei L."/>
        </authorList>
    </citation>
    <scope>NUCLEOTIDE SEQUENCE</scope>
    <source>
        <strain evidence="1">KEN1</strain>
        <tissue evidence="1">Leaf</tissue>
    </source>
</reference>
<sequence length="114" mass="12979">MAVTAHFIDDDWILQNCILRFAYVPAPHTTEVLADTLAEDGMDIIGSSIEKIRDSVVYWTGSPGRVEKFEETAKQLHVNCTKKLSLDCKTRWNSTYLMLETAIIYKDVFPPLKV</sequence>
<reference evidence="1" key="2">
    <citation type="journal article" date="2024" name="Plant">
        <title>Genomic evolution and insights into agronomic trait innovations of Sesamum species.</title>
        <authorList>
            <person name="Miao H."/>
            <person name="Wang L."/>
            <person name="Qu L."/>
            <person name="Liu H."/>
            <person name="Sun Y."/>
            <person name="Le M."/>
            <person name="Wang Q."/>
            <person name="Wei S."/>
            <person name="Zheng Y."/>
            <person name="Lin W."/>
            <person name="Duan Y."/>
            <person name="Cao H."/>
            <person name="Xiong S."/>
            <person name="Wang X."/>
            <person name="Wei L."/>
            <person name="Li C."/>
            <person name="Ma Q."/>
            <person name="Ju M."/>
            <person name="Zhao R."/>
            <person name="Li G."/>
            <person name="Mu C."/>
            <person name="Tian Q."/>
            <person name="Mei H."/>
            <person name="Zhang T."/>
            <person name="Gao T."/>
            <person name="Zhang H."/>
        </authorList>
    </citation>
    <scope>NUCLEOTIDE SEQUENCE</scope>
    <source>
        <strain evidence="1">KEN1</strain>
    </source>
</reference>
<dbReference type="InterPro" id="IPR052035">
    <property type="entry name" value="ZnF_BED_domain_contain"/>
</dbReference>
<evidence type="ECO:0008006" key="2">
    <source>
        <dbReference type="Google" id="ProtNLM"/>
    </source>
</evidence>
<gene>
    <name evidence="1" type="ORF">Slati_3664300</name>
</gene>
<protein>
    <recommendedName>
        <fullName evidence="2">Zinc finger BED domain-containing protein RICESLEEPER 2-like</fullName>
    </recommendedName>
</protein>
<dbReference type="AlphaFoldDB" id="A0AAW2U4V9"/>
<dbReference type="PANTHER" id="PTHR46481">
    <property type="entry name" value="ZINC FINGER BED DOMAIN-CONTAINING PROTEIN 4"/>
    <property type="match status" value="1"/>
</dbReference>
<dbReference type="InterPro" id="IPR012337">
    <property type="entry name" value="RNaseH-like_sf"/>
</dbReference>
<comment type="caution">
    <text evidence="1">The sequence shown here is derived from an EMBL/GenBank/DDBJ whole genome shotgun (WGS) entry which is preliminary data.</text>
</comment>
<dbReference type="SUPFAM" id="SSF53098">
    <property type="entry name" value="Ribonuclease H-like"/>
    <property type="match status" value="1"/>
</dbReference>